<evidence type="ECO:0000256" key="2">
    <source>
        <dbReference type="ARBA" id="ARBA00011738"/>
    </source>
</evidence>
<organism evidence="13 14">
    <name type="scientific">Raphanus sativus</name>
    <name type="common">Radish</name>
    <name type="synonym">Raphanus raphanistrum var. sativus</name>
    <dbReference type="NCBI Taxonomy" id="3726"/>
    <lineage>
        <taxon>Eukaryota</taxon>
        <taxon>Viridiplantae</taxon>
        <taxon>Streptophyta</taxon>
        <taxon>Embryophyta</taxon>
        <taxon>Tracheophyta</taxon>
        <taxon>Spermatophyta</taxon>
        <taxon>Magnoliopsida</taxon>
        <taxon>eudicotyledons</taxon>
        <taxon>Gunneridae</taxon>
        <taxon>Pentapetalae</taxon>
        <taxon>rosids</taxon>
        <taxon>malvids</taxon>
        <taxon>Brassicales</taxon>
        <taxon>Brassicaceae</taxon>
        <taxon>Brassiceae</taxon>
        <taxon>Raphanus</taxon>
    </lineage>
</organism>
<keyword evidence="3" id="KW-0479">Metal-binding</keyword>
<dbReference type="InterPro" id="IPR003656">
    <property type="entry name" value="Znf_BED"/>
</dbReference>
<reference evidence="14" key="2">
    <citation type="submission" date="2025-08" db="UniProtKB">
        <authorList>
            <consortium name="RefSeq"/>
        </authorList>
    </citation>
    <scope>IDENTIFICATION</scope>
    <source>
        <tissue evidence="14">Leaf</tissue>
    </source>
</reference>
<dbReference type="SUPFAM" id="SSF53098">
    <property type="entry name" value="Ribonuclease H-like"/>
    <property type="match status" value="1"/>
</dbReference>
<protein>
    <submittedName>
        <fullName evidence="14">Zinc finger BED domain-containing protein RICESLEEPER 2-like</fullName>
    </submittedName>
</protein>
<dbReference type="AlphaFoldDB" id="A0A6J0JK73"/>
<dbReference type="InterPro" id="IPR025525">
    <property type="entry name" value="hAT-like_transposase_RNase-H"/>
</dbReference>
<keyword evidence="7" id="KW-0238">DNA-binding</keyword>
<evidence type="ECO:0000256" key="5">
    <source>
        <dbReference type="ARBA" id="ARBA00022833"/>
    </source>
</evidence>
<gene>
    <name evidence="14" type="primary">LOC108808378</name>
</gene>
<dbReference type="InterPro" id="IPR036236">
    <property type="entry name" value="Znf_C2H2_sf"/>
</dbReference>
<comment type="subunit">
    <text evidence="2">Homodimer.</text>
</comment>
<evidence type="ECO:0000313" key="14">
    <source>
        <dbReference type="RefSeq" id="XP_018436037.1"/>
    </source>
</evidence>
<keyword evidence="6" id="KW-0805">Transcription regulation</keyword>
<proteinExistence type="predicted"/>
<evidence type="ECO:0000256" key="9">
    <source>
        <dbReference type="ARBA" id="ARBA00023242"/>
    </source>
</evidence>
<keyword evidence="5" id="KW-0862">Zinc</keyword>
<dbReference type="Pfam" id="PF05699">
    <property type="entry name" value="Dimer_Tnp_hAT"/>
    <property type="match status" value="1"/>
</dbReference>
<dbReference type="InterPro" id="IPR008906">
    <property type="entry name" value="HATC_C_dom"/>
</dbReference>
<accession>A0A6J0JK73</accession>
<dbReference type="KEGG" id="rsz:108808378"/>
<dbReference type="OrthoDB" id="1087855at2759"/>
<evidence type="ECO:0000256" key="3">
    <source>
        <dbReference type="ARBA" id="ARBA00022723"/>
    </source>
</evidence>
<dbReference type="PROSITE" id="PS50808">
    <property type="entry name" value="ZF_BED"/>
    <property type="match status" value="1"/>
</dbReference>
<evidence type="ECO:0000256" key="7">
    <source>
        <dbReference type="ARBA" id="ARBA00023125"/>
    </source>
</evidence>
<dbReference type="PANTHER" id="PTHR46481">
    <property type="entry name" value="ZINC FINGER BED DOMAIN-CONTAINING PROTEIN 4"/>
    <property type="match status" value="1"/>
</dbReference>
<keyword evidence="13" id="KW-1185">Reference proteome</keyword>
<dbReference type="GeneID" id="108808378"/>
<keyword evidence="9" id="KW-0539">Nucleus</keyword>
<dbReference type="RefSeq" id="XP_018436037.1">
    <property type="nucleotide sequence ID" value="XM_018580535.1"/>
</dbReference>
<dbReference type="InterPro" id="IPR012337">
    <property type="entry name" value="RNaseH-like_sf"/>
</dbReference>
<evidence type="ECO:0000256" key="8">
    <source>
        <dbReference type="ARBA" id="ARBA00023163"/>
    </source>
</evidence>
<dbReference type="GO" id="GO:0003677">
    <property type="term" value="F:DNA binding"/>
    <property type="evidence" value="ECO:0007669"/>
    <property type="project" value="UniProtKB-KW"/>
</dbReference>
<dbReference type="GO" id="GO:0005634">
    <property type="term" value="C:nucleus"/>
    <property type="evidence" value="ECO:0007669"/>
    <property type="project" value="UniProtKB-SubCell"/>
</dbReference>
<dbReference type="GO" id="GO:0046983">
    <property type="term" value="F:protein dimerization activity"/>
    <property type="evidence" value="ECO:0007669"/>
    <property type="project" value="InterPro"/>
</dbReference>
<reference evidence="13" key="1">
    <citation type="journal article" date="2019" name="Database">
        <title>The radish genome database (RadishGD): an integrated information resource for radish genomics.</title>
        <authorList>
            <person name="Yu H.J."/>
            <person name="Baek S."/>
            <person name="Lee Y.J."/>
            <person name="Cho A."/>
            <person name="Mun J.H."/>
        </authorList>
    </citation>
    <scope>NUCLEOTIDE SEQUENCE [LARGE SCALE GENOMIC DNA]</scope>
    <source>
        <strain evidence="13">cv. WK10039</strain>
    </source>
</reference>
<feature type="region of interest" description="Disordered" evidence="11">
    <location>
        <begin position="1"/>
        <end position="56"/>
    </location>
</feature>
<dbReference type="Pfam" id="PF02892">
    <property type="entry name" value="zf-BED"/>
    <property type="match status" value="1"/>
</dbReference>
<sequence length="734" mass="83925">MDSSITPNGKDIANQRDQETETQETQQEFASPDNSGKRKEVPSSSRATSQPAKTTKVFSSRSTVWDHYTRTPNNRDKCVCHYCKKTFACPTKSGTSNLQKHLNTCKHYKAWEEGKVRAQPVISEDGYLKDAKVSEDLFKEATNEMLVISEMPLAFVESLAWKCFCNKMNLPKPHSRRTATRQIVEMYVKRKAALREWFKVNKQRVSLTTDIWVAQSTGASYMVITAHFIDAAWKLKKLILGFKYITDHKGQTISTVLLDCLSEWGIEKVFCITVDNATANTSALRKFKSSFALLGNDAFVLHGDFMHLRCSAHIINLIVKEGLAAVDFNVSAIRNTVSYVRSSTTRLRSFELRVDSGKLTRGSLPLDCKTRWNSTYLMLSRAIEFRVAFNKMEAEDRLYNDHFLEFENGIKRIGPPEIVDWNAIERLVWFLIIFYNSTLVVSASTSLNSFKCYGEIVTIEKNLIGLTRSLDSDLKGKAEEMLKKFDKYWDGMRNINKMLIVATVFDPTKKMQFAKMCFEKLYGKDTADAQDMFQSVMDVLRDLFKEYSARFHTDEGVQASQAPQPASFGSQEQPACERINLIDESGYERMDCMYAELVDLIEDREAKDELETYLKESVVNPRTMLGVEFDVLSWWKVNCSKFPILAEIARDVLAMQVSSVASESAFSTSGRIISPHRSCLTHYMIEVLMCSEQWMKADLRGSEGRVVTMEQILSEFEYEDKLKRDYDSQATQEE</sequence>
<evidence type="ECO:0000256" key="1">
    <source>
        <dbReference type="ARBA" id="ARBA00004123"/>
    </source>
</evidence>
<keyword evidence="4 10" id="KW-0863">Zinc-finger</keyword>
<evidence type="ECO:0000256" key="11">
    <source>
        <dbReference type="SAM" id="MobiDB-lite"/>
    </source>
</evidence>
<evidence type="ECO:0000259" key="12">
    <source>
        <dbReference type="PROSITE" id="PS50808"/>
    </source>
</evidence>
<dbReference type="Pfam" id="PF14372">
    <property type="entry name" value="hAT-like_RNase-H"/>
    <property type="match status" value="1"/>
</dbReference>
<dbReference type="SMART" id="SM00614">
    <property type="entry name" value="ZnF_BED"/>
    <property type="match status" value="1"/>
</dbReference>
<feature type="compositionally biased region" description="Polar residues" evidence="11">
    <location>
        <begin position="42"/>
        <end position="56"/>
    </location>
</feature>
<name>A0A6J0JK73_RAPSA</name>
<dbReference type="GO" id="GO:0008270">
    <property type="term" value="F:zinc ion binding"/>
    <property type="evidence" value="ECO:0007669"/>
    <property type="project" value="UniProtKB-KW"/>
</dbReference>
<evidence type="ECO:0000256" key="4">
    <source>
        <dbReference type="ARBA" id="ARBA00022771"/>
    </source>
</evidence>
<comment type="subcellular location">
    <subcellularLocation>
        <location evidence="1">Nucleus</location>
    </subcellularLocation>
</comment>
<dbReference type="Proteomes" id="UP000504610">
    <property type="component" value="Chromosome 6"/>
</dbReference>
<dbReference type="PANTHER" id="PTHR46481:SF2">
    <property type="entry name" value="BED-TYPE DOMAIN-CONTAINING PROTEIN"/>
    <property type="match status" value="1"/>
</dbReference>
<keyword evidence="8" id="KW-0804">Transcription</keyword>
<feature type="domain" description="BED-type" evidence="12">
    <location>
        <begin position="59"/>
        <end position="114"/>
    </location>
</feature>
<evidence type="ECO:0000256" key="6">
    <source>
        <dbReference type="ARBA" id="ARBA00023015"/>
    </source>
</evidence>
<dbReference type="InterPro" id="IPR052035">
    <property type="entry name" value="ZnF_BED_domain_contain"/>
</dbReference>
<dbReference type="SUPFAM" id="SSF57667">
    <property type="entry name" value="beta-beta-alpha zinc fingers"/>
    <property type="match status" value="1"/>
</dbReference>
<evidence type="ECO:0000313" key="13">
    <source>
        <dbReference type="Proteomes" id="UP000504610"/>
    </source>
</evidence>
<evidence type="ECO:0000256" key="10">
    <source>
        <dbReference type="PROSITE-ProRule" id="PRU00027"/>
    </source>
</evidence>